<accession>A0ABS1X695</accession>
<dbReference type="Proteomes" id="UP000661077">
    <property type="component" value="Unassembled WGS sequence"/>
</dbReference>
<evidence type="ECO:0000313" key="3">
    <source>
        <dbReference type="EMBL" id="MBM0108730.1"/>
    </source>
</evidence>
<name>A0ABS1X695_9GAMM</name>
<organism evidence="3 4">
    <name type="scientific">Steroidobacter gossypii</name>
    <dbReference type="NCBI Taxonomy" id="2805490"/>
    <lineage>
        <taxon>Bacteria</taxon>
        <taxon>Pseudomonadati</taxon>
        <taxon>Pseudomonadota</taxon>
        <taxon>Gammaproteobacteria</taxon>
        <taxon>Steroidobacterales</taxon>
        <taxon>Steroidobacteraceae</taxon>
        <taxon>Steroidobacter</taxon>
    </lineage>
</organism>
<evidence type="ECO:0000256" key="1">
    <source>
        <dbReference type="SAM" id="MobiDB-lite"/>
    </source>
</evidence>
<feature type="signal peptide" evidence="2">
    <location>
        <begin position="1"/>
        <end position="17"/>
    </location>
</feature>
<dbReference type="EMBL" id="JAEVLS010000009">
    <property type="protein sequence ID" value="MBM0108730.1"/>
    <property type="molecule type" value="Genomic_DNA"/>
</dbReference>
<keyword evidence="2" id="KW-0732">Signal</keyword>
<dbReference type="PROSITE" id="PS51257">
    <property type="entry name" value="PROKAR_LIPOPROTEIN"/>
    <property type="match status" value="1"/>
</dbReference>
<reference evidence="3 4" key="1">
    <citation type="journal article" date="2021" name="Int. J. Syst. Evol. Microbiol.">
        <title>Steroidobacter gossypii sp. nov., isolated from soil of cotton cropping field.</title>
        <authorList>
            <person name="Huang R."/>
            <person name="Yang S."/>
            <person name="Zhen C."/>
            <person name="Liu W."/>
        </authorList>
    </citation>
    <scope>NUCLEOTIDE SEQUENCE [LARGE SCALE GENOMIC DNA]</scope>
    <source>
        <strain evidence="3 4">S1-65</strain>
    </source>
</reference>
<proteinExistence type="predicted"/>
<sequence length="339" mass="36620">MRITTAIAFAGIATLLAACVNVVRVNEQKEKAPKAKAVKGIPFYVKTQTFQQVTVYRQTWLRARLSVAHKLIDIKEGKEVTTDKGAQAFTRDLLKAQDLAPGTKDELAEFKRELLAANLDPDADIPALIARFNRLPAIDLKSNIPVPELSSNAVESAWVVDRTRTYFLNAPLPWFGSGSLTQKLADNGTLQEVASAPDTKLADALSTLIPFKEYLTGEFVKPASEAASKGSSTEAQVKSLQGILKSQAPATMPANQRLVTTLSLALEEIGYEYTLSTQPSATPLAPKQPLEFSTVIDKTALFTRKAIGGDAKPEAPKDEGQKVGISGNISFPKGWPGKQ</sequence>
<feature type="chain" id="PRO_5046266532" description="Lipoprotein" evidence="2">
    <location>
        <begin position="18"/>
        <end position="339"/>
    </location>
</feature>
<evidence type="ECO:0008006" key="5">
    <source>
        <dbReference type="Google" id="ProtNLM"/>
    </source>
</evidence>
<keyword evidence="4" id="KW-1185">Reference proteome</keyword>
<evidence type="ECO:0000256" key="2">
    <source>
        <dbReference type="SAM" id="SignalP"/>
    </source>
</evidence>
<protein>
    <recommendedName>
        <fullName evidence="5">Lipoprotein</fullName>
    </recommendedName>
</protein>
<gene>
    <name evidence="3" type="ORF">JM946_28695</name>
</gene>
<dbReference type="RefSeq" id="WP_203170897.1">
    <property type="nucleotide sequence ID" value="NZ_JAEVLS010000009.1"/>
</dbReference>
<evidence type="ECO:0000313" key="4">
    <source>
        <dbReference type="Proteomes" id="UP000661077"/>
    </source>
</evidence>
<comment type="caution">
    <text evidence="3">The sequence shown here is derived from an EMBL/GenBank/DDBJ whole genome shotgun (WGS) entry which is preliminary data.</text>
</comment>
<feature type="region of interest" description="Disordered" evidence="1">
    <location>
        <begin position="307"/>
        <end position="339"/>
    </location>
</feature>
<feature type="compositionally biased region" description="Basic and acidic residues" evidence="1">
    <location>
        <begin position="311"/>
        <end position="321"/>
    </location>
</feature>